<keyword evidence="2" id="KW-1185">Reference proteome</keyword>
<organism evidence="1 2">
    <name type="scientific">Phanerochaete sordida</name>
    <dbReference type="NCBI Taxonomy" id="48140"/>
    <lineage>
        <taxon>Eukaryota</taxon>
        <taxon>Fungi</taxon>
        <taxon>Dikarya</taxon>
        <taxon>Basidiomycota</taxon>
        <taxon>Agaricomycotina</taxon>
        <taxon>Agaricomycetes</taxon>
        <taxon>Polyporales</taxon>
        <taxon>Phanerochaetaceae</taxon>
        <taxon>Phanerochaete</taxon>
    </lineage>
</organism>
<name>A0A9P3LE02_9APHY</name>
<evidence type="ECO:0000313" key="1">
    <source>
        <dbReference type="EMBL" id="GJE92021.1"/>
    </source>
</evidence>
<dbReference type="Proteomes" id="UP000703269">
    <property type="component" value="Unassembled WGS sequence"/>
</dbReference>
<proteinExistence type="predicted"/>
<evidence type="ECO:0000313" key="2">
    <source>
        <dbReference type="Proteomes" id="UP000703269"/>
    </source>
</evidence>
<comment type="caution">
    <text evidence="1">The sequence shown here is derived from an EMBL/GenBank/DDBJ whole genome shotgun (WGS) entry which is preliminary data.</text>
</comment>
<reference evidence="1 2" key="1">
    <citation type="submission" date="2021-08" db="EMBL/GenBank/DDBJ databases">
        <title>Draft Genome Sequence of Phanerochaete sordida strain YK-624.</title>
        <authorList>
            <person name="Mori T."/>
            <person name="Dohra H."/>
            <person name="Suzuki T."/>
            <person name="Kawagishi H."/>
            <person name="Hirai H."/>
        </authorList>
    </citation>
    <scope>NUCLEOTIDE SEQUENCE [LARGE SCALE GENOMIC DNA]</scope>
    <source>
        <strain evidence="1 2">YK-624</strain>
    </source>
</reference>
<protein>
    <submittedName>
        <fullName evidence="1">Uncharacterized protein</fullName>
    </submittedName>
</protein>
<accession>A0A9P3LE02</accession>
<gene>
    <name evidence="1" type="ORF">PsYK624_081740</name>
</gene>
<dbReference type="AlphaFoldDB" id="A0A9P3LE02"/>
<dbReference type="EMBL" id="BPQB01000024">
    <property type="protein sequence ID" value="GJE92021.1"/>
    <property type="molecule type" value="Genomic_DNA"/>
</dbReference>
<sequence length="78" mass="8940">MSSNRKPSAIAQVAALPLPESLLEKSTVRPRKTRPKLARRARGWQHSRWVTNASPVARREVRLSEDALSRRTDRGRRL</sequence>